<gene>
    <name evidence="1" type="ORF">SAMN05216474_0545</name>
</gene>
<proteinExistence type="predicted"/>
<keyword evidence="2" id="KW-1185">Reference proteome</keyword>
<dbReference type="EMBL" id="FPAS01000001">
    <property type="protein sequence ID" value="SFT43437.1"/>
    <property type="molecule type" value="Genomic_DNA"/>
</dbReference>
<protein>
    <submittedName>
        <fullName evidence="1">Uncharacterized protein</fullName>
    </submittedName>
</protein>
<evidence type="ECO:0000313" key="2">
    <source>
        <dbReference type="Proteomes" id="UP000236454"/>
    </source>
</evidence>
<dbReference type="AlphaFoldDB" id="A0A1I6XZ75"/>
<reference evidence="1 2" key="1">
    <citation type="submission" date="2016-10" db="EMBL/GenBank/DDBJ databases">
        <authorList>
            <person name="de Groot N.N."/>
        </authorList>
    </citation>
    <scope>NUCLEOTIDE SEQUENCE [LARGE SCALE GENOMIC DNA]</scope>
    <source>
        <strain evidence="1 2">CGMCC 1.7005</strain>
    </source>
</reference>
<dbReference type="Proteomes" id="UP000236454">
    <property type="component" value="Unassembled WGS sequence"/>
</dbReference>
<dbReference type="RefSeq" id="WP_139230219.1">
    <property type="nucleotide sequence ID" value="NZ_FPAS01000001.1"/>
</dbReference>
<sequence>MRHILTVILLLCLLDSFGMRPSKGFYQFHDPISSIKPVWKTSKQRSSYILASSSIQKKNKYLTSLNYYDPNGELLKIESWIENRKKKTAKLVFIEEYTNRNLFDSVQGFQVSSYETESYYYYDSVKFINDSTLGYRLEYSVDIISRDTFRTEYNLTEIYDDIKKYKVITAFNDTCLYTYHNNRPIYVNRSNYSDSIVYDDFENHTIATYYFKGNTDSLYFIGQMDSISNNLIYSRQRHERYYPHVMIRESYFYDSLNRLVLKTENDYHCLFIYNGVKTIEISVFPHGTYRSINIKYKKFPFEGWTIKERLTKPKLH</sequence>
<name>A0A1I6XZ75_9FLAO</name>
<organism evidence="1 2">
    <name type="scientific">Lishizhenia tianjinensis</name>
    <dbReference type="NCBI Taxonomy" id="477690"/>
    <lineage>
        <taxon>Bacteria</taxon>
        <taxon>Pseudomonadati</taxon>
        <taxon>Bacteroidota</taxon>
        <taxon>Flavobacteriia</taxon>
        <taxon>Flavobacteriales</taxon>
        <taxon>Crocinitomicaceae</taxon>
        <taxon>Lishizhenia</taxon>
    </lineage>
</organism>
<dbReference type="STRING" id="477690.SAMN05216474_0545"/>
<evidence type="ECO:0000313" key="1">
    <source>
        <dbReference type="EMBL" id="SFT43437.1"/>
    </source>
</evidence>
<accession>A0A1I6XZ75</accession>